<keyword evidence="3 7" id="KW-1133">Transmembrane helix</keyword>
<evidence type="ECO:0000259" key="8">
    <source>
        <dbReference type="Pfam" id="PF04116"/>
    </source>
</evidence>
<dbReference type="Pfam" id="PF04116">
    <property type="entry name" value="FA_hydroxylase"/>
    <property type="match status" value="1"/>
</dbReference>
<dbReference type="InterPro" id="IPR006694">
    <property type="entry name" value="Fatty_acid_hydroxylase"/>
</dbReference>
<evidence type="ECO:0000256" key="5">
    <source>
        <dbReference type="ARBA" id="ARBA00023098"/>
    </source>
</evidence>
<organism evidence="9 10">
    <name type="scientific">Devosia rhodophyticola</name>
    <dbReference type="NCBI Taxonomy" id="3026423"/>
    <lineage>
        <taxon>Bacteria</taxon>
        <taxon>Pseudomonadati</taxon>
        <taxon>Pseudomonadota</taxon>
        <taxon>Alphaproteobacteria</taxon>
        <taxon>Hyphomicrobiales</taxon>
        <taxon>Devosiaceae</taxon>
        <taxon>Devosia</taxon>
    </lineage>
</organism>
<sequence>MQDIWNYAGQQLGQVIYALLPLPVFILLALATKGRSVIADIRNYAPESKIAVLMLTLDAALVAPVLVLISLAMAGIVQQFGPTHALAAIWLAAPPAVVALLAVFLGDMIGYWRHRLEHTTLLWPSHAIHHSDTAMTWLAIFRFHPFNRLSTFIIDATILMALGLPPYAILVNGLVRHYYGAFIHADLPWTYGKIFGKIFVSPAMHRWHHALDPAAFNTNFTTVFSFIDLMFGTRRVPGPCDIALGVSDDMAPGFMGQVLHPLKPSSYAPYRNWRRKVGQGKAAVQRRRPG</sequence>
<keyword evidence="2 7" id="KW-0812">Transmembrane</keyword>
<feature type="domain" description="Fatty acid hydroxylase" evidence="8">
    <location>
        <begin position="100"/>
        <end position="233"/>
    </location>
</feature>
<feature type="transmembrane region" description="Helical" evidence="7">
    <location>
        <begin position="12"/>
        <end position="31"/>
    </location>
</feature>
<dbReference type="EMBL" id="CP118247">
    <property type="protein sequence ID" value="WDR05986.1"/>
    <property type="molecule type" value="Genomic_DNA"/>
</dbReference>
<name>A0ABY7YXK6_9HYPH</name>
<reference evidence="9 10" key="1">
    <citation type="submission" date="2023-02" db="EMBL/GenBank/DDBJ databases">
        <title>Devosia chondri sp. nov., isolated from the phycosphere of marine algae.</title>
        <authorList>
            <person name="Kim J.M."/>
            <person name="Lee J.K."/>
            <person name="Choi B.J."/>
            <person name="Bayburt H."/>
            <person name="Jeon C.O."/>
        </authorList>
    </citation>
    <scope>NUCLEOTIDE SEQUENCE [LARGE SCALE GENOMIC DNA]</scope>
    <source>
        <strain evidence="9 10">G2-5</strain>
    </source>
</reference>
<evidence type="ECO:0000256" key="6">
    <source>
        <dbReference type="ARBA" id="ARBA00023136"/>
    </source>
</evidence>
<dbReference type="PANTHER" id="PTHR21624:SF1">
    <property type="entry name" value="ALKYLGLYCEROL MONOOXYGENASE"/>
    <property type="match status" value="1"/>
</dbReference>
<protein>
    <submittedName>
        <fullName evidence="9">Sterol desaturase family protein</fullName>
    </submittedName>
</protein>
<dbReference type="InterPro" id="IPR051689">
    <property type="entry name" value="Sterol_desaturase/TMEM195"/>
</dbReference>
<keyword evidence="10" id="KW-1185">Reference proteome</keyword>
<keyword evidence="5" id="KW-0443">Lipid metabolism</keyword>
<evidence type="ECO:0000256" key="1">
    <source>
        <dbReference type="ARBA" id="ARBA00004127"/>
    </source>
</evidence>
<dbReference type="PANTHER" id="PTHR21624">
    <property type="entry name" value="STEROL DESATURASE-RELATED PROTEIN"/>
    <property type="match status" value="1"/>
</dbReference>
<evidence type="ECO:0000256" key="2">
    <source>
        <dbReference type="ARBA" id="ARBA00022692"/>
    </source>
</evidence>
<comment type="subcellular location">
    <subcellularLocation>
        <location evidence="1">Endomembrane system</location>
        <topology evidence="1">Multi-pass membrane protein</topology>
    </subcellularLocation>
</comment>
<dbReference type="RefSeq" id="WP_282211500.1">
    <property type="nucleotide sequence ID" value="NZ_CP118247.1"/>
</dbReference>
<proteinExistence type="predicted"/>
<keyword evidence="4" id="KW-0560">Oxidoreductase</keyword>
<evidence type="ECO:0000256" key="4">
    <source>
        <dbReference type="ARBA" id="ARBA00023002"/>
    </source>
</evidence>
<feature type="transmembrane region" description="Helical" evidence="7">
    <location>
        <begin position="83"/>
        <end position="105"/>
    </location>
</feature>
<keyword evidence="6 7" id="KW-0472">Membrane</keyword>
<evidence type="ECO:0000256" key="3">
    <source>
        <dbReference type="ARBA" id="ARBA00022989"/>
    </source>
</evidence>
<evidence type="ECO:0000256" key="7">
    <source>
        <dbReference type="SAM" id="Phobius"/>
    </source>
</evidence>
<evidence type="ECO:0000313" key="9">
    <source>
        <dbReference type="EMBL" id="WDR05986.1"/>
    </source>
</evidence>
<accession>A0ABY7YXK6</accession>
<evidence type="ECO:0000313" key="10">
    <source>
        <dbReference type="Proteomes" id="UP001222118"/>
    </source>
</evidence>
<gene>
    <name evidence="9" type="ORF">PSQ90_00520</name>
</gene>
<dbReference type="Proteomes" id="UP001222118">
    <property type="component" value="Chromosome"/>
</dbReference>
<feature type="transmembrane region" description="Helical" evidence="7">
    <location>
        <begin position="52"/>
        <end position="77"/>
    </location>
</feature>